<protein>
    <submittedName>
        <fullName evidence="2">Uncharacterized protein</fullName>
    </submittedName>
</protein>
<comment type="caution">
    <text evidence="2">The sequence shown here is derived from an EMBL/GenBank/DDBJ whole genome shotgun (WGS) entry which is preliminary data.</text>
</comment>
<feature type="region of interest" description="Disordered" evidence="1">
    <location>
        <begin position="115"/>
        <end position="152"/>
    </location>
</feature>
<dbReference type="EMBL" id="VDEP01000207">
    <property type="protein sequence ID" value="KAA1123627.1"/>
    <property type="molecule type" value="Genomic_DNA"/>
</dbReference>
<evidence type="ECO:0000313" key="3">
    <source>
        <dbReference type="Proteomes" id="UP000325313"/>
    </source>
</evidence>
<organism evidence="2 3">
    <name type="scientific">Puccinia graminis f. sp. tritici</name>
    <dbReference type="NCBI Taxonomy" id="56615"/>
    <lineage>
        <taxon>Eukaryota</taxon>
        <taxon>Fungi</taxon>
        <taxon>Dikarya</taxon>
        <taxon>Basidiomycota</taxon>
        <taxon>Pucciniomycotina</taxon>
        <taxon>Pucciniomycetes</taxon>
        <taxon>Pucciniales</taxon>
        <taxon>Pucciniaceae</taxon>
        <taxon>Puccinia</taxon>
    </lineage>
</organism>
<proteinExistence type="predicted"/>
<dbReference type="AlphaFoldDB" id="A0A5B0RD34"/>
<dbReference type="Proteomes" id="UP000325313">
    <property type="component" value="Unassembled WGS sequence"/>
</dbReference>
<accession>A0A5B0RD34</accession>
<sequence>MPKALGTPILTPRRPIGTGELGIAQNASSQDRLLLKVVGAFSMRTELGKMVGRCDPDVPAGIGNGPRVPMGLDLRRVYPPAEGIPAHQRVYPPTAGYTGGPVSKIPADTPVWGGVEANWPPLPLPQRNPRYPRVSPRRPVERTRLTRRSSGS</sequence>
<evidence type="ECO:0000313" key="2">
    <source>
        <dbReference type="EMBL" id="KAA1123627.1"/>
    </source>
</evidence>
<evidence type="ECO:0000256" key="1">
    <source>
        <dbReference type="SAM" id="MobiDB-lite"/>
    </source>
</evidence>
<gene>
    <name evidence="2" type="ORF">PGTUg99_021996</name>
</gene>
<reference evidence="2 3" key="1">
    <citation type="submission" date="2019-05" db="EMBL/GenBank/DDBJ databases">
        <title>Emergence of the Ug99 lineage of the wheat stem rust pathogen through somatic hybridization.</title>
        <authorList>
            <person name="Li F."/>
            <person name="Upadhyaya N.M."/>
            <person name="Sperschneider J."/>
            <person name="Matny O."/>
            <person name="Nguyen-Phuc H."/>
            <person name="Mago R."/>
            <person name="Raley C."/>
            <person name="Miller M.E."/>
            <person name="Silverstein K.A.T."/>
            <person name="Henningsen E."/>
            <person name="Hirsch C.D."/>
            <person name="Visser B."/>
            <person name="Pretorius Z.A."/>
            <person name="Steffenson B.J."/>
            <person name="Schwessinger B."/>
            <person name="Dodds P.N."/>
            <person name="Figueroa M."/>
        </authorList>
    </citation>
    <scope>NUCLEOTIDE SEQUENCE [LARGE SCALE GENOMIC DNA]</scope>
    <source>
        <strain evidence="2 3">Ug99</strain>
    </source>
</reference>
<name>A0A5B0RD34_PUCGR</name>